<accession>A0A6J8E8M0</accession>
<sequence>MVRKIDEAALSNNFEEVEILIRDASTKLENGRAELDKETVEQLQSSLASMSRLARDMMNVPVNSCYKTERPKTGTVTPAKFEWSNFEIAEKSRFEALNPESASLKKRKFTEKVEQRAVIKFCVDIGKTPTGTHNFLKQSEKHSKVSRSLVFKWHKRFGDRRDNLEDNEREGRPSFRKSDAIKSEVLNVINSDRRLTVREVADKCDISKTTAHHILANDLNMNRVCARWVPRLLTAEHLTKRMKLSDQFIRKVSRGGIRFLDRIITTDESWFHYYDPETKQQSSQWKNCNSPPPKKAKVTKSMGKNMFILFMDRKGMLLTHAVPRGQTVNSEYYSKVLKRDLVQALRKKRPYLTANIEQVILHQDNAPAHTSLKTNLEIDLLGFECLKHPPYSPDLVPMDFAVFPHIKSFSVDKGSTIYLN</sequence>
<dbReference type="InterPro" id="IPR001888">
    <property type="entry name" value="Transposase_1"/>
</dbReference>
<keyword evidence="2" id="KW-1185">Reference proteome</keyword>
<name>A0A6J8E8M0_MYTCO</name>
<dbReference type="InterPro" id="IPR052709">
    <property type="entry name" value="Transposase-MT_Hybrid"/>
</dbReference>
<evidence type="ECO:0000313" key="2">
    <source>
        <dbReference type="Proteomes" id="UP000507470"/>
    </source>
</evidence>
<evidence type="ECO:0000313" key="1">
    <source>
        <dbReference type="EMBL" id="CAC5416707.1"/>
    </source>
</evidence>
<protein>
    <recommendedName>
        <fullName evidence="3">SETMAR</fullName>
    </recommendedName>
</protein>
<dbReference type="EMBL" id="CACVKT020008680">
    <property type="protein sequence ID" value="CAC5416707.1"/>
    <property type="molecule type" value="Genomic_DNA"/>
</dbReference>
<gene>
    <name evidence="1" type="ORF">MCOR_49300</name>
</gene>
<dbReference type="PANTHER" id="PTHR46060">
    <property type="entry name" value="MARINER MOS1 TRANSPOSASE-LIKE PROTEIN"/>
    <property type="match status" value="1"/>
</dbReference>
<dbReference type="PANTHER" id="PTHR46060:SF1">
    <property type="entry name" value="MARINER MOS1 TRANSPOSASE-LIKE PROTEIN"/>
    <property type="match status" value="1"/>
</dbReference>
<dbReference type="GO" id="GO:0003676">
    <property type="term" value="F:nucleic acid binding"/>
    <property type="evidence" value="ECO:0007669"/>
    <property type="project" value="InterPro"/>
</dbReference>
<proteinExistence type="predicted"/>
<dbReference type="Pfam" id="PF13412">
    <property type="entry name" value="HTH_24"/>
    <property type="match status" value="1"/>
</dbReference>
<reference evidence="1 2" key="1">
    <citation type="submission" date="2020-06" db="EMBL/GenBank/DDBJ databases">
        <authorList>
            <person name="Li R."/>
            <person name="Bekaert M."/>
        </authorList>
    </citation>
    <scope>NUCLEOTIDE SEQUENCE [LARGE SCALE GENOMIC DNA]</scope>
    <source>
        <strain evidence="2">wild</strain>
    </source>
</reference>
<dbReference type="Pfam" id="PF01359">
    <property type="entry name" value="Transposase_1"/>
    <property type="match status" value="1"/>
</dbReference>
<evidence type="ECO:0008006" key="3">
    <source>
        <dbReference type="Google" id="ProtNLM"/>
    </source>
</evidence>
<organism evidence="1 2">
    <name type="scientific">Mytilus coruscus</name>
    <name type="common">Sea mussel</name>
    <dbReference type="NCBI Taxonomy" id="42192"/>
    <lineage>
        <taxon>Eukaryota</taxon>
        <taxon>Metazoa</taxon>
        <taxon>Spiralia</taxon>
        <taxon>Lophotrochozoa</taxon>
        <taxon>Mollusca</taxon>
        <taxon>Bivalvia</taxon>
        <taxon>Autobranchia</taxon>
        <taxon>Pteriomorphia</taxon>
        <taxon>Mytilida</taxon>
        <taxon>Mytiloidea</taxon>
        <taxon>Mytilidae</taxon>
        <taxon>Mytilinae</taxon>
        <taxon>Mytilus</taxon>
    </lineage>
</organism>
<dbReference type="OrthoDB" id="10018757at2759"/>
<dbReference type="InterPro" id="IPR036397">
    <property type="entry name" value="RNaseH_sf"/>
</dbReference>
<dbReference type="Proteomes" id="UP000507470">
    <property type="component" value="Unassembled WGS sequence"/>
</dbReference>
<dbReference type="AlphaFoldDB" id="A0A6J8E8M0"/>
<dbReference type="Gene3D" id="3.30.420.10">
    <property type="entry name" value="Ribonuclease H-like superfamily/Ribonuclease H"/>
    <property type="match status" value="1"/>
</dbReference>